<reference evidence="1 2" key="1">
    <citation type="journal article" date="2014" name="ISME J.">
        <title>Ecophysiology of Thioploca ingrica as revealed by the complete genome sequence supplemented with proteomic evidence.</title>
        <authorList>
            <person name="Kojima H."/>
            <person name="Ogura Y."/>
            <person name="Yamamoto N."/>
            <person name="Togashi T."/>
            <person name="Mori H."/>
            <person name="Watanabe T."/>
            <person name="Nemoto F."/>
            <person name="Kurokawa K."/>
            <person name="Hayashi T."/>
            <person name="Fukui M."/>
        </authorList>
    </citation>
    <scope>NUCLEOTIDE SEQUENCE [LARGE SCALE GENOMIC DNA]</scope>
</reference>
<keyword evidence="1" id="KW-0489">Methyltransferase</keyword>
<name>A0A090BUF5_9GAMM</name>
<dbReference type="InterPro" id="IPR027555">
    <property type="entry name" value="Mo5U34_MeTrfas-like"/>
</dbReference>
<dbReference type="Gene3D" id="3.40.50.150">
    <property type="entry name" value="Vaccinia Virus protein VP39"/>
    <property type="match status" value="1"/>
</dbReference>
<dbReference type="HOGENOM" id="CLU_1064247_0_0_6"/>
<dbReference type="STRING" id="40754.THII_0719"/>
<evidence type="ECO:0000313" key="1">
    <source>
        <dbReference type="EMBL" id="BAP55016.1"/>
    </source>
</evidence>
<dbReference type="SUPFAM" id="SSF53335">
    <property type="entry name" value="S-adenosyl-L-methionine-dependent methyltransferases"/>
    <property type="match status" value="1"/>
</dbReference>
<accession>A0A090BUF5</accession>
<gene>
    <name evidence="1" type="ORF">THII_0719</name>
</gene>
<dbReference type="OrthoDB" id="9773188at2"/>
<sequence length="261" mass="29986">MSILDQYVKKFPTYQNAIDIFKGEWSSKLPPPYSELVAGQIPLFQDSRIIWAEEQLNGFKSCKVLELGPLEGGHTYMLEQMGAQSILAIEANSRAYLKCLITKEILNLKKARFLLGDFVTYLKNTEDFFDICIASGVLYHMQNPAELIQLISQKTTKLMIWTHYYDQALIKNNPHIPQNKFSDSVASDYQGFKHTLYRQNYHESLKSNIFCGGTEHFSMWMPKQDILACLTYFGFKELKINFDSTTHPNGPCFCVIGFKSN</sequence>
<dbReference type="AlphaFoldDB" id="A0A090BUF5"/>
<protein>
    <submittedName>
        <fullName evidence="1">Methyltransferase</fullName>
    </submittedName>
</protein>
<dbReference type="Pfam" id="PF08003">
    <property type="entry name" value="Methyltransf_9"/>
    <property type="match status" value="1"/>
</dbReference>
<evidence type="ECO:0000313" key="2">
    <source>
        <dbReference type="Proteomes" id="UP000031623"/>
    </source>
</evidence>
<dbReference type="GO" id="GO:0032259">
    <property type="term" value="P:methylation"/>
    <property type="evidence" value="ECO:0007669"/>
    <property type="project" value="UniProtKB-KW"/>
</dbReference>
<dbReference type="KEGG" id="tig:THII_0719"/>
<proteinExistence type="predicted"/>
<keyword evidence="2" id="KW-1185">Reference proteome</keyword>
<dbReference type="EMBL" id="AP014633">
    <property type="protein sequence ID" value="BAP55016.1"/>
    <property type="molecule type" value="Genomic_DNA"/>
</dbReference>
<dbReference type="GO" id="GO:0008168">
    <property type="term" value="F:methyltransferase activity"/>
    <property type="evidence" value="ECO:0007669"/>
    <property type="project" value="UniProtKB-KW"/>
</dbReference>
<dbReference type="Proteomes" id="UP000031623">
    <property type="component" value="Chromosome"/>
</dbReference>
<keyword evidence="1" id="KW-0808">Transferase</keyword>
<dbReference type="CDD" id="cd02440">
    <property type="entry name" value="AdoMet_MTases"/>
    <property type="match status" value="1"/>
</dbReference>
<dbReference type="InterPro" id="IPR029063">
    <property type="entry name" value="SAM-dependent_MTases_sf"/>
</dbReference>
<organism evidence="1 2">
    <name type="scientific">Thioploca ingrica</name>
    <dbReference type="NCBI Taxonomy" id="40754"/>
    <lineage>
        <taxon>Bacteria</taxon>
        <taxon>Pseudomonadati</taxon>
        <taxon>Pseudomonadota</taxon>
        <taxon>Gammaproteobacteria</taxon>
        <taxon>Thiotrichales</taxon>
        <taxon>Thiotrichaceae</taxon>
        <taxon>Thioploca</taxon>
    </lineage>
</organism>